<sequence length="146" mass="16856">MTAFYFMWIGALNTATDLTMNSIRNFCFLFVFALGCALGNGAAAETTEWISGKEAFRRADKLRSFGMIVTRMDCKDSGQRTLDVGSALVRMHYTRNTEMRDWVIDGWNHLEENKNYWADRGYKLASHTLFVRKTSGLRLYCTVFYK</sequence>
<dbReference type="AlphaFoldDB" id="A0AA44J6G7"/>
<name>A0AA44J6G7_AGRTU</name>
<dbReference type="EMBL" id="JAAMAY010000002">
    <property type="protein sequence ID" value="NTC26785.1"/>
    <property type="molecule type" value="Genomic_DNA"/>
</dbReference>
<gene>
    <name evidence="1" type="ORF">G6M46_01275</name>
</gene>
<protein>
    <submittedName>
        <fullName evidence="1">Uncharacterized protein</fullName>
    </submittedName>
</protein>
<comment type="caution">
    <text evidence="1">The sequence shown here is derived from an EMBL/GenBank/DDBJ whole genome shotgun (WGS) entry which is preliminary data.</text>
</comment>
<accession>A0AA44J6G7</accession>
<dbReference type="Proteomes" id="UP000702952">
    <property type="component" value="Unassembled WGS sequence"/>
</dbReference>
<evidence type="ECO:0000313" key="2">
    <source>
        <dbReference type="Proteomes" id="UP000702952"/>
    </source>
</evidence>
<reference evidence="1" key="1">
    <citation type="journal article" date="2020" name="Science">
        <title>Unexpected conservation and global transmission of agrobacterial virulence plasmids.</title>
        <authorList>
            <person name="Weisberg A.J."/>
            <person name="Davis E.W. 2nd"/>
            <person name="Tabima J."/>
            <person name="Belcher M.S."/>
            <person name="Miller M."/>
            <person name="Kuo C.H."/>
            <person name="Loper J.E."/>
            <person name="Grunwald N.J."/>
            <person name="Putnam M.L."/>
            <person name="Chang J.H."/>
        </authorList>
    </citation>
    <scope>NUCLEOTIDE SEQUENCE</scope>
    <source>
        <strain evidence="1">17-1853-1a</strain>
    </source>
</reference>
<proteinExistence type="predicted"/>
<evidence type="ECO:0000313" key="1">
    <source>
        <dbReference type="EMBL" id="NTC26785.1"/>
    </source>
</evidence>
<organism evidence="1 2">
    <name type="scientific">Agrobacterium tumefaciens</name>
    <dbReference type="NCBI Taxonomy" id="358"/>
    <lineage>
        <taxon>Bacteria</taxon>
        <taxon>Pseudomonadati</taxon>
        <taxon>Pseudomonadota</taxon>
        <taxon>Alphaproteobacteria</taxon>
        <taxon>Hyphomicrobiales</taxon>
        <taxon>Rhizobiaceae</taxon>
        <taxon>Rhizobium/Agrobacterium group</taxon>
        <taxon>Agrobacterium</taxon>
        <taxon>Agrobacterium tumefaciens complex</taxon>
    </lineage>
</organism>